<sequence>MLLTYLDESYTKDHYYMAALCCPDDQVVSLSRALDEVVRVAAAKYKVAAGAELHGRSIFHADDEWVGMKQLLRARIGIYDAAMQAIGGHEVSLILRGVDVRRLHARYGPTTRPHVLVLQHLMERINLHARRCAPPERVLLIADEIDGQDGYRRHLWHYRQHGTPGYRSSRLERIVDTIHFAPSHASRLIQAADLVAFLHRRRMTIRETDERAERVNAQLWGRVAGRVVHEREWTP</sequence>
<comment type="caution">
    <text evidence="1">The sequence shown here is derived from an EMBL/GenBank/DDBJ whole genome shotgun (WGS) entry which is preliminary data.</text>
</comment>
<gene>
    <name evidence="1" type="ORF">F7O44_07785</name>
</gene>
<reference evidence="1 2" key="1">
    <citation type="submission" date="2019-11" db="EMBL/GenBank/DDBJ databases">
        <authorList>
            <person name="Li X.-J."/>
            <person name="Feng X.-M."/>
        </authorList>
    </citation>
    <scope>NUCLEOTIDE SEQUENCE [LARGE SCALE GENOMIC DNA]</scope>
    <source>
        <strain evidence="1 2">XMNu-373</strain>
    </source>
</reference>
<dbReference type="RefSeq" id="WP_162449663.1">
    <property type="nucleotide sequence ID" value="NZ_WLZY01000002.1"/>
</dbReference>
<proteinExistence type="predicted"/>
<dbReference type="Proteomes" id="UP000460435">
    <property type="component" value="Unassembled WGS sequence"/>
</dbReference>
<protein>
    <submittedName>
        <fullName evidence="1">DUF3800 domain-containing protein</fullName>
    </submittedName>
</protein>
<dbReference type="AlphaFoldDB" id="A0A7K3M0Z6"/>
<organism evidence="1 2">
    <name type="scientific">Phytoactinopolyspora mesophila</name>
    <dbReference type="NCBI Taxonomy" id="2650750"/>
    <lineage>
        <taxon>Bacteria</taxon>
        <taxon>Bacillati</taxon>
        <taxon>Actinomycetota</taxon>
        <taxon>Actinomycetes</taxon>
        <taxon>Jiangellales</taxon>
        <taxon>Jiangellaceae</taxon>
        <taxon>Phytoactinopolyspora</taxon>
    </lineage>
</organism>
<evidence type="ECO:0000313" key="2">
    <source>
        <dbReference type="Proteomes" id="UP000460435"/>
    </source>
</evidence>
<name>A0A7K3M0Z6_9ACTN</name>
<dbReference type="InterPro" id="IPR024524">
    <property type="entry name" value="DUF3800"/>
</dbReference>
<accession>A0A7K3M0Z6</accession>
<evidence type="ECO:0000313" key="1">
    <source>
        <dbReference type="EMBL" id="NDL56971.1"/>
    </source>
</evidence>
<dbReference type="Pfam" id="PF12686">
    <property type="entry name" value="DUF3800"/>
    <property type="match status" value="1"/>
</dbReference>
<keyword evidence="2" id="KW-1185">Reference proteome</keyword>
<dbReference type="EMBL" id="WLZY01000002">
    <property type="protein sequence ID" value="NDL56971.1"/>
    <property type="molecule type" value="Genomic_DNA"/>
</dbReference>